<dbReference type="GO" id="GO:0008270">
    <property type="term" value="F:zinc ion binding"/>
    <property type="evidence" value="ECO:0007669"/>
    <property type="project" value="UniProtKB-KW"/>
</dbReference>
<keyword evidence="7 9" id="KW-0539">Nucleus</keyword>
<dbReference type="AlphaFoldDB" id="A0A9Q0L315"/>
<comment type="similarity">
    <text evidence="2">Belongs to the CONSTANS family.</text>
</comment>
<evidence type="ECO:0000256" key="2">
    <source>
        <dbReference type="ARBA" id="ARBA00010024"/>
    </source>
</evidence>
<organism evidence="12 13">
    <name type="scientific">Protea cynaroides</name>
    <dbReference type="NCBI Taxonomy" id="273540"/>
    <lineage>
        <taxon>Eukaryota</taxon>
        <taxon>Viridiplantae</taxon>
        <taxon>Streptophyta</taxon>
        <taxon>Embryophyta</taxon>
        <taxon>Tracheophyta</taxon>
        <taxon>Spermatophyta</taxon>
        <taxon>Magnoliopsida</taxon>
        <taxon>Proteales</taxon>
        <taxon>Proteaceae</taxon>
        <taxon>Protea</taxon>
    </lineage>
</organism>
<dbReference type="PROSITE" id="PS51017">
    <property type="entry name" value="CCT"/>
    <property type="match status" value="1"/>
</dbReference>
<comment type="subcellular location">
    <subcellularLocation>
        <location evidence="1 9">Nucleus</location>
    </subcellularLocation>
</comment>
<dbReference type="InterPro" id="IPR010402">
    <property type="entry name" value="CCT_domain"/>
</dbReference>
<evidence type="ECO:0000256" key="9">
    <source>
        <dbReference type="PROSITE-ProRule" id="PRU00357"/>
    </source>
</evidence>
<dbReference type="Proteomes" id="UP001141806">
    <property type="component" value="Unassembled WGS sequence"/>
</dbReference>
<dbReference type="PANTHER" id="PTHR31717">
    <property type="entry name" value="ZINC FINGER PROTEIN CONSTANS-LIKE 10"/>
    <property type="match status" value="1"/>
</dbReference>
<keyword evidence="6" id="KW-0862">Zinc</keyword>
<evidence type="ECO:0000313" key="12">
    <source>
        <dbReference type="EMBL" id="KAJ4981562.1"/>
    </source>
</evidence>
<dbReference type="EMBL" id="JAMYWD010000001">
    <property type="protein sequence ID" value="KAJ4981562.1"/>
    <property type="molecule type" value="Genomic_DNA"/>
</dbReference>
<evidence type="ECO:0000256" key="5">
    <source>
        <dbReference type="ARBA" id="ARBA00022771"/>
    </source>
</evidence>
<dbReference type="CDD" id="cd19821">
    <property type="entry name" value="Bbox1_BBX-like"/>
    <property type="match status" value="1"/>
</dbReference>
<proteinExistence type="inferred from homology"/>
<protein>
    <submittedName>
        <fullName evidence="12">Uncharacterized protein</fullName>
    </submittedName>
</protein>
<reference evidence="12" key="1">
    <citation type="journal article" date="2023" name="Plant J.">
        <title>The genome of the king protea, Protea cynaroides.</title>
        <authorList>
            <person name="Chang J."/>
            <person name="Duong T.A."/>
            <person name="Schoeman C."/>
            <person name="Ma X."/>
            <person name="Roodt D."/>
            <person name="Barker N."/>
            <person name="Li Z."/>
            <person name="Van de Peer Y."/>
            <person name="Mizrachi E."/>
        </authorList>
    </citation>
    <scope>NUCLEOTIDE SEQUENCE</scope>
    <source>
        <tissue evidence="12">Young leaves</tissue>
    </source>
</reference>
<gene>
    <name evidence="12" type="ORF">NE237_032399</name>
</gene>
<evidence type="ECO:0000256" key="4">
    <source>
        <dbReference type="ARBA" id="ARBA00022737"/>
    </source>
</evidence>
<dbReference type="InterPro" id="IPR000315">
    <property type="entry name" value="Znf_B-box"/>
</dbReference>
<dbReference type="OrthoDB" id="153872at2759"/>
<evidence type="ECO:0000256" key="8">
    <source>
        <dbReference type="PROSITE-ProRule" id="PRU00024"/>
    </source>
</evidence>
<evidence type="ECO:0000256" key="7">
    <source>
        <dbReference type="ARBA" id="ARBA00023242"/>
    </source>
</evidence>
<keyword evidence="5 8" id="KW-0863">Zinc-finger</keyword>
<evidence type="ECO:0000259" key="10">
    <source>
        <dbReference type="PROSITE" id="PS50119"/>
    </source>
</evidence>
<dbReference type="GO" id="GO:0006355">
    <property type="term" value="P:regulation of DNA-templated transcription"/>
    <property type="evidence" value="ECO:0007669"/>
    <property type="project" value="UniProtKB-ARBA"/>
</dbReference>
<evidence type="ECO:0000256" key="6">
    <source>
        <dbReference type="ARBA" id="ARBA00022833"/>
    </source>
</evidence>
<dbReference type="Pfam" id="PF00643">
    <property type="entry name" value="zf-B_box"/>
    <property type="match status" value="1"/>
</dbReference>
<dbReference type="PROSITE" id="PS50119">
    <property type="entry name" value="ZF_BBOX"/>
    <property type="match status" value="1"/>
</dbReference>
<evidence type="ECO:0000256" key="1">
    <source>
        <dbReference type="ARBA" id="ARBA00004123"/>
    </source>
</evidence>
<sequence>MEPPLCNLCGVSRAVIYCKSDSALLCLSCDRYVHSANALSQRHIRSLICDTCHSQPAITRCIEDKLSLCKNCSANGNFCSDPGHHRQTLSYYTGCPTITEPSSEVNTSSGPQGLMPMNENCITDSWEPGQPGLMVTSKLIELEPYVSVIPLNVNSVPCSGDKPKLYPENQNLSEDCSPLKDVGICDGGDLCDDFNVDDVGLNFEDSDEIFGCSQSHPNIVFDDVPMDCLFMDKNFSVADSNGPNENVVEASSGQHESVTCQSSCAAGSATVVQAVNSAADKVLQNPDCNKNINLSFPAGQVHASMSLSFSNLTGESSVADYQDCGVSAVFLTSESPWDANLETSCPQARYKAKLRYKEKKKTRAFGKQIRYASRKARADTRKRVKGRFVKTGEDYDYDPLEERNC</sequence>
<keyword evidence="3" id="KW-0479">Metal-binding</keyword>
<accession>A0A9Q0L315</accession>
<dbReference type="GO" id="GO:0005634">
    <property type="term" value="C:nucleus"/>
    <property type="evidence" value="ECO:0007669"/>
    <property type="project" value="UniProtKB-SubCell"/>
</dbReference>
<keyword evidence="4" id="KW-0677">Repeat</keyword>
<dbReference type="Pfam" id="PF06203">
    <property type="entry name" value="CCT"/>
    <property type="match status" value="1"/>
</dbReference>
<dbReference type="InterPro" id="IPR049808">
    <property type="entry name" value="CONSTANS-like_Bbox1"/>
</dbReference>
<comment type="caution">
    <text evidence="12">The sequence shown here is derived from an EMBL/GenBank/DDBJ whole genome shotgun (WGS) entry which is preliminary data.</text>
</comment>
<feature type="domain" description="B box-type" evidence="10">
    <location>
        <begin position="1"/>
        <end position="48"/>
    </location>
</feature>
<dbReference type="PANTHER" id="PTHR31717:SF46">
    <property type="entry name" value="CCT MOTIF FAMILY PROTEIN-RELATED"/>
    <property type="match status" value="1"/>
</dbReference>
<evidence type="ECO:0000256" key="3">
    <source>
        <dbReference type="ARBA" id="ARBA00022723"/>
    </source>
</evidence>
<name>A0A9Q0L315_9MAGN</name>
<feature type="domain" description="CCT" evidence="11">
    <location>
        <begin position="349"/>
        <end position="391"/>
    </location>
</feature>
<evidence type="ECO:0000259" key="11">
    <source>
        <dbReference type="PROSITE" id="PS51017"/>
    </source>
</evidence>
<dbReference type="SMART" id="SM00336">
    <property type="entry name" value="BBOX"/>
    <property type="match status" value="1"/>
</dbReference>
<keyword evidence="13" id="KW-1185">Reference proteome</keyword>
<evidence type="ECO:0000313" key="13">
    <source>
        <dbReference type="Proteomes" id="UP001141806"/>
    </source>
</evidence>